<dbReference type="PROSITE" id="PS01081">
    <property type="entry name" value="HTH_TETR_1"/>
    <property type="match status" value="1"/>
</dbReference>
<dbReference type="RefSeq" id="WP_010795513.1">
    <property type="nucleotide sequence ID" value="NZ_CP044086.1"/>
</dbReference>
<dbReference type="Pfam" id="PF08361">
    <property type="entry name" value="TetR_C_2"/>
    <property type="match status" value="1"/>
</dbReference>
<reference evidence="7 11" key="2">
    <citation type="submission" date="2020-10" db="EMBL/GenBank/DDBJ databases">
        <title>Genome sequences of Pseudomonas isolates.</title>
        <authorList>
            <person name="Wessels L."/>
            <person name="Reich F."/>
            <person name="Hammerl J."/>
        </authorList>
    </citation>
    <scope>NUCLEOTIDE SEQUENCE [LARGE SCALE GENOMIC DNA]</scope>
    <source>
        <strain evidence="7 11">20-MO00624-0</strain>
    </source>
</reference>
<dbReference type="SUPFAM" id="SSF46689">
    <property type="entry name" value="Homeodomain-like"/>
    <property type="match status" value="1"/>
</dbReference>
<feature type="domain" description="HTH tetR-type" evidence="6">
    <location>
        <begin position="9"/>
        <end position="69"/>
    </location>
</feature>
<reference evidence="9 10" key="1">
    <citation type="submission" date="2018-06" db="EMBL/GenBank/DDBJ databases">
        <authorList>
            <consortium name="Pathogen Informatics"/>
            <person name="Doyle S."/>
        </authorList>
    </citation>
    <scope>NUCLEOTIDE SEQUENCE [LARGE SCALE GENOMIC DNA]</scope>
    <source>
        <strain evidence="9 10">NCTC11842</strain>
    </source>
</reference>
<dbReference type="SUPFAM" id="SSF48498">
    <property type="entry name" value="Tetracyclin repressor-like, C-terminal domain"/>
    <property type="match status" value="1"/>
</dbReference>
<dbReference type="Proteomes" id="UP000250443">
    <property type="component" value="Unassembled WGS sequence"/>
</dbReference>
<evidence type="ECO:0000256" key="4">
    <source>
        <dbReference type="ARBA" id="ARBA00023163"/>
    </source>
</evidence>
<evidence type="ECO:0000313" key="10">
    <source>
        <dbReference type="Proteomes" id="UP000250443"/>
    </source>
</evidence>
<keyword evidence="1" id="KW-0678">Repressor</keyword>
<evidence type="ECO:0000256" key="5">
    <source>
        <dbReference type="PROSITE-ProRule" id="PRU00335"/>
    </source>
</evidence>
<evidence type="ECO:0000313" key="9">
    <source>
        <dbReference type="EMBL" id="SPZ11508.1"/>
    </source>
</evidence>
<dbReference type="Pfam" id="PF00440">
    <property type="entry name" value="TetR_N"/>
    <property type="match status" value="1"/>
</dbReference>
<dbReference type="GeneID" id="300265894"/>
<keyword evidence="3 5" id="KW-0238">DNA-binding</keyword>
<dbReference type="InterPro" id="IPR050109">
    <property type="entry name" value="HTH-type_TetR-like_transc_reg"/>
</dbReference>
<dbReference type="InterPro" id="IPR036271">
    <property type="entry name" value="Tet_transcr_reg_TetR-rel_C_sf"/>
</dbReference>
<dbReference type="Proteomes" id="UP000638986">
    <property type="component" value="Unassembled WGS sequence"/>
</dbReference>
<feature type="DNA-binding region" description="H-T-H motif" evidence="5">
    <location>
        <begin position="32"/>
        <end position="51"/>
    </location>
</feature>
<dbReference type="Gene3D" id="1.10.357.10">
    <property type="entry name" value="Tetracycline Repressor, domain 2"/>
    <property type="match status" value="1"/>
</dbReference>
<evidence type="ECO:0000256" key="2">
    <source>
        <dbReference type="ARBA" id="ARBA00023015"/>
    </source>
</evidence>
<dbReference type="Proteomes" id="UP000626180">
    <property type="component" value="Unassembled WGS sequence"/>
</dbReference>
<dbReference type="EMBL" id="JADTXM010000011">
    <property type="protein sequence ID" value="MBH3440182.1"/>
    <property type="molecule type" value="Genomic_DNA"/>
</dbReference>
<evidence type="ECO:0000313" key="12">
    <source>
        <dbReference type="Proteomes" id="UP000638986"/>
    </source>
</evidence>
<dbReference type="GO" id="GO:0000976">
    <property type="term" value="F:transcription cis-regulatory region binding"/>
    <property type="evidence" value="ECO:0007669"/>
    <property type="project" value="TreeGrafter"/>
</dbReference>
<gene>
    <name evidence="9" type="primary">ttgR</name>
    <name evidence="8" type="ORF">I5Q09_15965</name>
    <name evidence="7" type="ORF">IRZ65_14950</name>
    <name evidence="9" type="ORF">NCTC11842_03753</name>
</gene>
<dbReference type="InterPro" id="IPR023772">
    <property type="entry name" value="DNA-bd_HTH_TetR-type_CS"/>
</dbReference>
<evidence type="ECO:0000256" key="1">
    <source>
        <dbReference type="ARBA" id="ARBA00022491"/>
    </source>
</evidence>
<accession>A0A2X2CU47</accession>
<name>A0A2X2CU47_PSELU</name>
<dbReference type="EMBL" id="JADMCD010000007">
    <property type="protein sequence ID" value="MBF8641982.1"/>
    <property type="molecule type" value="Genomic_DNA"/>
</dbReference>
<dbReference type="PRINTS" id="PR00455">
    <property type="entry name" value="HTHTETR"/>
</dbReference>
<dbReference type="EMBL" id="UAUF01000014">
    <property type="protein sequence ID" value="SPZ11508.1"/>
    <property type="molecule type" value="Genomic_DNA"/>
</dbReference>
<protein>
    <submittedName>
        <fullName evidence="9">TetR family transcriptional regulator</fullName>
    </submittedName>
</protein>
<organism evidence="9 10">
    <name type="scientific">Pseudomonas luteola</name>
    <dbReference type="NCBI Taxonomy" id="47886"/>
    <lineage>
        <taxon>Bacteria</taxon>
        <taxon>Pseudomonadati</taxon>
        <taxon>Pseudomonadota</taxon>
        <taxon>Gammaproteobacteria</taxon>
        <taxon>Pseudomonadales</taxon>
        <taxon>Pseudomonadaceae</taxon>
        <taxon>Pseudomonas</taxon>
    </lineage>
</organism>
<dbReference type="InterPro" id="IPR001647">
    <property type="entry name" value="HTH_TetR"/>
</dbReference>
<evidence type="ECO:0000313" key="7">
    <source>
        <dbReference type="EMBL" id="MBF8641982.1"/>
    </source>
</evidence>
<proteinExistence type="predicted"/>
<reference evidence="8 12" key="3">
    <citation type="submission" date="2020-11" db="EMBL/GenBank/DDBJ databases">
        <title>Enhanced detection system for hospital associated transmission using whole genome sequencing surveillance.</title>
        <authorList>
            <person name="Harrison L.H."/>
            <person name="Van Tyne D."/>
            <person name="Marsh J.W."/>
            <person name="Griffith M.P."/>
            <person name="Snyder D.J."/>
            <person name="Cooper V.S."/>
            <person name="Mustapha M."/>
        </authorList>
    </citation>
    <scope>NUCLEOTIDE SEQUENCE [LARGE SCALE GENOMIC DNA]</scope>
    <source>
        <strain evidence="8 12">PSB00013</strain>
    </source>
</reference>
<evidence type="ECO:0000313" key="8">
    <source>
        <dbReference type="EMBL" id="MBH3440182.1"/>
    </source>
</evidence>
<keyword evidence="4" id="KW-0804">Transcription</keyword>
<dbReference type="PANTHER" id="PTHR30055:SF240">
    <property type="entry name" value="HTH-TYPE TRANSCRIPTIONAL REGULATOR ACRR"/>
    <property type="match status" value="1"/>
</dbReference>
<dbReference type="InterPro" id="IPR009057">
    <property type="entry name" value="Homeodomain-like_sf"/>
</dbReference>
<sequence>MRRTKEEAEQTRRDIIEAAEQLFLANGVAHTSLEMIARECGVTRGAVYWHFQNKAHLFHEMLNEVRTPMEVLNQQLCGCQGRDPIISLKDVCVNGMHRLTQDERSRRVMTILLHRCEFTDELREAEERNNAFISQFIGLCEQLWKHQEKRLQPGVTPRMAAFAVHSMFIGLISDWLRDPGLFDPVKDSTAMFDILFRGLVRDWDQAISAE</sequence>
<dbReference type="PROSITE" id="PS50977">
    <property type="entry name" value="HTH_TETR_2"/>
    <property type="match status" value="1"/>
</dbReference>
<dbReference type="AlphaFoldDB" id="A0A2X2CU47"/>
<evidence type="ECO:0000259" key="6">
    <source>
        <dbReference type="PROSITE" id="PS50977"/>
    </source>
</evidence>
<dbReference type="InterPro" id="IPR013572">
    <property type="entry name" value="Tscrpt_reg_MAATS_C"/>
</dbReference>
<evidence type="ECO:0000256" key="3">
    <source>
        <dbReference type="ARBA" id="ARBA00023125"/>
    </source>
</evidence>
<dbReference type="GO" id="GO:0003700">
    <property type="term" value="F:DNA-binding transcription factor activity"/>
    <property type="evidence" value="ECO:0007669"/>
    <property type="project" value="TreeGrafter"/>
</dbReference>
<dbReference type="PANTHER" id="PTHR30055">
    <property type="entry name" value="HTH-TYPE TRANSCRIPTIONAL REGULATOR RUTR"/>
    <property type="match status" value="1"/>
</dbReference>
<keyword evidence="2" id="KW-0805">Transcription regulation</keyword>
<keyword evidence="11" id="KW-1185">Reference proteome</keyword>
<evidence type="ECO:0000313" key="11">
    <source>
        <dbReference type="Proteomes" id="UP000626180"/>
    </source>
</evidence>